<accession>A0A0P7VPI5</accession>
<dbReference type="SMART" id="SM00225">
    <property type="entry name" value="BTB"/>
    <property type="match status" value="1"/>
</dbReference>
<evidence type="ECO:0000256" key="1">
    <source>
        <dbReference type="ARBA" id="ARBA00003767"/>
    </source>
</evidence>
<evidence type="ECO:0000259" key="14">
    <source>
        <dbReference type="PROSITE" id="PS50157"/>
    </source>
</evidence>
<dbReference type="PROSITE" id="PS50097">
    <property type="entry name" value="BTB"/>
    <property type="match status" value="1"/>
</dbReference>
<keyword evidence="4" id="KW-0677">Repeat</keyword>
<dbReference type="GO" id="GO:0000978">
    <property type="term" value="F:RNA polymerase II cis-regulatory region sequence-specific DNA binding"/>
    <property type="evidence" value="ECO:0007669"/>
    <property type="project" value="TreeGrafter"/>
</dbReference>
<feature type="domain" description="C2H2-type" evidence="14">
    <location>
        <begin position="490"/>
        <end position="517"/>
    </location>
</feature>
<dbReference type="Proteomes" id="UP000034805">
    <property type="component" value="Unassembled WGS sequence"/>
</dbReference>
<keyword evidence="5 11" id="KW-0863">Zinc-finger</keyword>
<feature type="region of interest" description="Disordered" evidence="12">
    <location>
        <begin position="350"/>
        <end position="376"/>
    </location>
</feature>
<feature type="domain" description="C2H2-type" evidence="14">
    <location>
        <begin position="518"/>
        <end position="546"/>
    </location>
</feature>
<evidence type="ECO:0000256" key="8">
    <source>
        <dbReference type="ARBA" id="ARBA00023125"/>
    </source>
</evidence>
<dbReference type="GO" id="GO:0008270">
    <property type="term" value="F:zinc ion binding"/>
    <property type="evidence" value="ECO:0007669"/>
    <property type="project" value="UniProtKB-KW"/>
</dbReference>
<dbReference type="AlphaFoldDB" id="A0A0P7VPI5"/>
<feature type="region of interest" description="Disordered" evidence="12">
    <location>
        <begin position="155"/>
        <end position="184"/>
    </location>
</feature>
<feature type="domain" description="C2H2-type" evidence="14">
    <location>
        <begin position="436"/>
        <end position="459"/>
    </location>
</feature>
<sequence length="567" mass="62978">MEVLCFRLPGHGDATLQNLNTLRSSQHFCDITIVASDQQTFRGHKVVLAACSPFLRDQFLLNPSSELQVSMLYSSSVVCQLLQSCYTGILQFNPKEIVNYLTAASYLQMEHVVEKCRGALSQYLQPRVPSPSGTIKLEENQSLLCEDRRQLSRARSPPASQLAPLAPPNRQNSQACVDVHTQSDLHKESPVDENISVVKVKPAGPSRQFQEEEEREDYEVFQVCIEEDEEGMEDKQGEDDTGEVGGGEGVVLDSHFQETAAGREKGCDEDGERIGDLMGGAVEREGYRILRRRQGDRGGGRARGLCHRKRQVCGERRLPGEHFQDDWHVPISEEIMGSYGLVQSDFSHGGTKSASSGYFPSSDLGQTGGRLPRGGYGISEAQREDIVEELGSDDSKAHFGLDNSGSQGMGMSSTREESELESVAVVGSTSSSGGPISCDPCGLTFPSTESLTMHARSAHPLFVCPRCGKQFNHASNLNRHMSIHRGTKSHACHLCHKTFTQKSTLRDHMNLHSGERPHRCSYCHVRFAHKPALRRHLREQHGKTTAQNCMEAQREKDREREREERGM</sequence>
<feature type="region of interest" description="Disordered" evidence="12">
    <location>
        <begin position="538"/>
        <end position="567"/>
    </location>
</feature>
<dbReference type="PROSITE" id="PS50157">
    <property type="entry name" value="ZINC_FINGER_C2H2_2"/>
    <property type="match status" value="4"/>
</dbReference>
<dbReference type="Gene3D" id="3.30.160.60">
    <property type="entry name" value="Classic Zinc Finger"/>
    <property type="match status" value="3"/>
</dbReference>
<keyword evidence="3" id="KW-0479">Metal-binding</keyword>
<dbReference type="PROSITE" id="PS00028">
    <property type="entry name" value="ZINC_FINGER_C2H2_1"/>
    <property type="match status" value="3"/>
</dbReference>
<dbReference type="GO" id="GO:0005634">
    <property type="term" value="C:nucleus"/>
    <property type="evidence" value="ECO:0007669"/>
    <property type="project" value="UniProtKB-SubCell"/>
</dbReference>
<evidence type="ECO:0000256" key="4">
    <source>
        <dbReference type="ARBA" id="ARBA00022737"/>
    </source>
</evidence>
<evidence type="ECO:0000256" key="12">
    <source>
        <dbReference type="SAM" id="MobiDB-lite"/>
    </source>
</evidence>
<dbReference type="InterPro" id="IPR013087">
    <property type="entry name" value="Znf_C2H2_type"/>
</dbReference>
<feature type="domain" description="C2H2-type" evidence="14">
    <location>
        <begin position="462"/>
        <end position="489"/>
    </location>
</feature>
<feature type="compositionally biased region" description="Polar residues" evidence="12">
    <location>
        <begin position="350"/>
        <end position="365"/>
    </location>
</feature>
<dbReference type="SUPFAM" id="SSF57667">
    <property type="entry name" value="beta-beta-alpha zinc fingers"/>
    <property type="match status" value="2"/>
</dbReference>
<evidence type="ECO:0000256" key="10">
    <source>
        <dbReference type="ARBA" id="ARBA00023242"/>
    </source>
</evidence>
<evidence type="ECO:0000256" key="5">
    <source>
        <dbReference type="ARBA" id="ARBA00022771"/>
    </source>
</evidence>
<dbReference type="PANTHER" id="PTHR46105:SF29">
    <property type="entry name" value="ZINC FINGER AND BTB DOMAIN CONTAINING 12"/>
    <property type="match status" value="1"/>
</dbReference>
<reference evidence="15 16" key="1">
    <citation type="submission" date="2015-08" db="EMBL/GenBank/DDBJ databases">
        <title>The genome of the Asian arowana (Scleropages formosus).</title>
        <authorList>
            <person name="Tan M.H."/>
            <person name="Gan H.M."/>
            <person name="Croft L.J."/>
            <person name="Austin C.M."/>
        </authorList>
    </citation>
    <scope>NUCLEOTIDE SEQUENCE [LARGE SCALE GENOMIC DNA]</scope>
    <source>
        <strain evidence="15">Aro1</strain>
    </source>
</reference>
<keyword evidence="6" id="KW-0862">Zinc</keyword>
<dbReference type="InterPro" id="IPR000210">
    <property type="entry name" value="BTB/POZ_dom"/>
</dbReference>
<dbReference type="InterPro" id="IPR011333">
    <property type="entry name" value="SKP1/BTB/POZ_sf"/>
</dbReference>
<feature type="domain" description="BTB" evidence="13">
    <location>
        <begin position="29"/>
        <end position="94"/>
    </location>
</feature>
<keyword evidence="10" id="KW-0539">Nucleus</keyword>
<feature type="compositionally biased region" description="Low complexity" evidence="12">
    <location>
        <begin position="155"/>
        <end position="164"/>
    </location>
</feature>
<dbReference type="EMBL" id="JARO02001485">
    <property type="protein sequence ID" value="KPP75357.1"/>
    <property type="molecule type" value="Genomic_DNA"/>
</dbReference>
<dbReference type="Gene3D" id="3.30.710.10">
    <property type="entry name" value="Potassium Channel Kv1.1, Chain A"/>
    <property type="match status" value="1"/>
</dbReference>
<evidence type="ECO:0000256" key="2">
    <source>
        <dbReference type="ARBA" id="ARBA00004123"/>
    </source>
</evidence>
<name>A0A0P7VPI5_SCLFO</name>
<dbReference type="FunFam" id="3.30.160.60:FF:000100">
    <property type="entry name" value="Zinc finger 45-like"/>
    <property type="match status" value="1"/>
</dbReference>
<keyword evidence="9" id="KW-0804">Transcription</keyword>
<feature type="region of interest" description="Disordered" evidence="12">
    <location>
        <begin position="391"/>
        <end position="413"/>
    </location>
</feature>
<evidence type="ECO:0000256" key="9">
    <source>
        <dbReference type="ARBA" id="ARBA00023163"/>
    </source>
</evidence>
<protein>
    <submittedName>
        <fullName evidence="15">Zinc finger and BTB domain-containing protein 12-like</fullName>
    </submittedName>
</protein>
<dbReference type="PANTHER" id="PTHR46105">
    <property type="entry name" value="AGAP004733-PA"/>
    <property type="match status" value="1"/>
</dbReference>
<dbReference type="InterPro" id="IPR036236">
    <property type="entry name" value="Znf_C2H2_sf"/>
</dbReference>
<dbReference type="SUPFAM" id="SSF54695">
    <property type="entry name" value="POZ domain"/>
    <property type="match status" value="1"/>
</dbReference>
<dbReference type="Pfam" id="PF00651">
    <property type="entry name" value="BTB"/>
    <property type="match status" value="1"/>
</dbReference>
<evidence type="ECO:0000259" key="13">
    <source>
        <dbReference type="PROSITE" id="PS50097"/>
    </source>
</evidence>
<feature type="compositionally biased region" description="Polar residues" evidence="12">
    <location>
        <begin position="403"/>
        <end position="413"/>
    </location>
</feature>
<feature type="compositionally biased region" description="Gly residues" evidence="12">
    <location>
        <begin position="366"/>
        <end position="376"/>
    </location>
</feature>
<evidence type="ECO:0000256" key="7">
    <source>
        <dbReference type="ARBA" id="ARBA00023015"/>
    </source>
</evidence>
<evidence type="ECO:0000313" key="15">
    <source>
        <dbReference type="EMBL" id="KPP75357.1"/>
    </source>
</evidence>
<dbReference type="SMART" id="SM00355">
    <property type="entry name" value="ZnF_C2H2"/>
    <property type="match status" value="4"/>
</dbReference>
<keyword evidence="8" id="KW-0238">DNA-binding</keyword>
<dbReference type="Pfam" id="PF00096">
    <property type="entry name" value="zf-C2H2"/>
    <property type="match status" value="2"/>
</dbReference>
<feature type="compositionally biased region" description="Basic and acidic residues" evidence="12">
    <location>
        <begin position="552"/>
        <end position="567"/>
    </location>
</feature>
<dbReference type="STRING" id="113540.ENSSFOP00015071896"/>
<evidence type="ECO:0000256" key="3">
    <source>
        <dbReference type="ARBA" id="ARBA00022723"/>
    </source>
</evidence>
<keyword evidence="7" id="KW-0805">Transcription regulation</keyword>
<dbReference type="KEGG" id="sfm:108935590"/>
<dbReference type="GO" id="GO:0000981">
    <property type="term" value="F:DNA-binding transcription factor activity, RNA polymerase II-specific"/>
    <property type="evidence" value="ECO:0007669"/>
    <property type="project" value="TreeGrafter"/>
</dbReference>
<dbReference type="OrthoDB" id="2311693at2759"/>
<comment type="function">
    <text evidence="1">May be involved in transcriptional regulation.</text>
</comment>
<organism evidence="15 16">
    <name type="scientific">Scleropages formosus</name>
    <name type="common">Asian bonytongue</name>
    <name type="synonym">Osteoglossum formosum</name>
    <dbReference type="NCBI Taxonomy" id="113540"/>
    <lineage>
        <taxon>Eukaryota</taxon>
        <taxon>Metazoa</taxon>
        <taxon>Chordata</taxon>
        <taxon>Craniata</taxon>
        <taxon>Vertebrata</taxon>
        <taxon>Euteleostomi</taxon>
        <taxon>Actinopterygii</taxon>
        <taxon>Neopterygii</taxon>
        <taxon>Teleostei</taxon>
        <taxon>Osteoglossocephala</taxon>
        <taxon>Osteoglossomorpha</taxon>
        <taxon>Osteoglossiformes</taxon>
        <taxon>Osteoglossidae</taxon>
        <taxon>Scleropages</taxon>
    </lineage>
</organism>
<proteinExistence type="predicted"/>
<gene>
    <name evidence="15" type="ORF">Z043_105402</name>
</gene>
<comment type="caution">
    <text evidence="15">The sequence shown here is derived from an EMBL/GenBank/DDBJ whole genome shotgun (WGS) entry which is preliminary data.</text>
</comment>
<dbReference type="FunFam" id="3.30.160.60:FF:001450">
    <property type="entry name" value="zinc finger protein 774"/>
    <property type="match status" value="1"/>
</dbReference>
<evidence type="ECO:0000313" key="16">
    <source>
        <dbReference type="Proteomes" id="UP000034805"/>
    </source>
</evidence>
<dbReference type="InterPro" id="IPR050457">
    <property type="entry name" value="ZnFinger_BTB_dom_contain"/>
</dbReference>
<evidence type="ECO:0000256" key="11">
    <source>
        <dbReference type="PROSITE-ProRule" id="PRU00042"/>
    </source>
</evidence>
<comment type="subcellular location">
    <subcellularLocation>
        <location evidence="2">Nucleus</location>
    </subcellularLocation>
</comment>
<evidence type="ECO:0000256" key="6">
    <source>
        <dbReference type="ARBA" id="ARBA00022833"/>
    </source>
</evidence>